<dbReference type="RefSeq" id="WP_215819789.1">
    <property type="nucleotide sequence ID" value="NZ_JAGSOY010000022.1"/>
</dbReference>
<dbReference type="Gene3D" id="3.40.50.300">
    <property type="entry name" value="P-loop containing nucleotide triphosphate hydrolases"/>
    <property type="match status" value="2"/>
</dbReference>
<evidence type="ECO:0000313" key="8">
    <source>
        <dbReference type="Proteomes" id="UP000690515"/>
    </source>
</evidence>
<evidence type="ECO:0000256" key="3">
    <source>
        <dbReference type="ARBA" id="ARBA00022806"/>
    </source>
</evidence>
<protein>
    <submittedName>
        <fullName evidence="7">DEAD/DEAH box helicase</fullName>
    </submittedName>
</protein>
<feature type="domain" description="UvrD-like helicase ATP-binding" evidence="6">
    <location>
        <begin position="183"/>
        <end position="463"/>
    </location>
</feature>
<gene>
    <name evidence="7" type="ORF">KCG35_11240</name>
</gene>
<proteinExistence type="predicted"/>
<dbReference type="GO" id="GO:0004386">
    <property type="term" value="F:helicase activity"/>
    <property type="evidence" value="ECO:0007669"/>
    <property type="project" value="UniProtKB-KW"/>
</dbReference>
<comment type="caution">
    <text evidence="7">The sequence shown here is derived from an EMBL/GenBank/DDBJ whole genome shotgun (WGS) entry which is preliminary data.</text>
</comment>
<keyword evidence="8" id="KW-1185">Reference proteome</keyword>
<evidence type="ECO:0000313" key="7">
    <source>
        <dbReference type="EMBL" id="MBU2711634.1"/>
    </source>
</evidence>
<keyword evidence="4 5" id="KW-0067">ATP-binding</keyword>
<dbReference type="Pfam" id="PF00580">
    <property type="entry name" value="UvrD-helicase"/>
    <property type="match status" value="1"/>
</dbReference>
<dbReference type="InterPro" id="IPR014016">
    <property type="entry name" value="UvrD-like_ATP-bd"/>
</dbReference>
<evidence type="ECO:0000256" key="1">
    <source>
        <dbReference type="ARBA" id="ARBA00022741"/>
    </source>
</evidence>
<evidence type="ECO:0000259" key="6">
    <source>
        <dbReference type="PROSITE" id="PS51198"/>
    </source>
</evidence>
<reference evidence="7 8" key="1">
    <citation type="submission" date="2021-04" db="EMBL/GenBank/DDBJ databases">
        <authorList>
            <person name="Pira H."/>
            <person name="Risdian C."/>
            <person name="Wink J."/>
        </authorList>
    </citation>
    <scope>NUCLEOTIDE SEQUENCE [LARGE SCALE GENOMIC DNA]</scope>
    <source>
        <strain evidence="7 8">WH53</strain>
    </source>
</reference>
<name>A0ABS5ZC44_9GAMM</name>
<organism evidence="7 8">
    <name type="scientific">Zooshikella harenae</name>
    <dbReference type="NCBI Taxonomy" id="2827238"/>
    <lineage>
        <taxon>Bacteria</taxon>
        <taxon>Pseudomonadati</taxon>
        <taxon>Pseudomonadota</taxon>
        <taxon>Gammaproteobacteria</taxon>
        <taxon>Oceanospirillales</taxon>
        <taxon>Zooshikellaceae</taxon>
        <taxon>Zooshikella</taxon>
    </lineage>
</organism>
<keyword evidence="3 5" id="KW-0347">Helicase</keyword>
<dbReference type="EMBL" id="JAGSOY010000022">
    <property type="protein sequence ID" value="MBU2711634.1"/>
    <property type="molecule type" value="Genomic_DNA"/>
</dbReference>
<dbReference type="PROSITE" id="PS51198">
    <property type="entry name" value="UVRD_HELICASE_ATP_BIND"/>
    <property type="match status" value="1"/>
</dbReference>
<keyword evidence="1 5" id="KW-0547">Nucleotide-binding</keyword>
<sequence length="662" mass="76753">MAQIINTLTTNLGIRVKRKFERAFKQLDDRYIIRSPILDETKIADLIIEGPNNAWLFIGYSTELPDESKLQLYRRYTPIFDHCRIPRIPYLAIIDQYEESDNHLLQDIQLIERDNFFNNAEEVINQYAVSMPTEHQQWLKETFISDAMVHSACTARQKVQKDNTAKLQHLFLDYDQEWAAKLDLLDAERNLNQENKFTARLINGVAGSGKTLILIKRAILYCTRYPDRKVLLLIHNKPITNDISIKFDRYWQGKPANLKILTFHGFAYRQKIKLLQLNSKTKIESIFDLKQALKIPSVKHLLSEDSNYLLSSKLTQEQLWSEVEYINNSLIADQQSYLEVDRQGRGFALQKNQRQAVWTLYCLLMERMQSIGGYLASLYIRELCLSAEKEKWVDKYHHILLDEAQFFEPSWFELVKAALLPSSQLFMCADPNQGFLRSRLSWKSVGINVRGRTKKLTRSYRTTYAILKAANALLEVFDEDPDEFLKPDFNKMEKGVRPHVIYSAAPQDELERFSNELYSCIYASGVSPGQILVLYTQSYNKNNLKCAIEKRIGNGVVCDLNTKKIPEDLTKDYIRIATLNSCTGLEAGVTFIVGLGSLLSQYRRLDLVTEERPAILQETYRKLYVAMTRAGQRLFMFSTELMPEELDGYVETENEEFMVVTT</sequence>
<dbReference type="PANTHER" id="PTHR11070">
    <property type="entry name" value="UVRD / RECB / PCRA DNA HELICASE FAMILY MEMBER"/>
    <property type="match status" value="1"/>
</dbReference>
<dbReference type="InterPro" id="IPR000212">
    <property type="entry name" value="DNA_helicase_UvrD/REP"/>
</dbReference>
<dbReference type="PANTHER" id="PTHR11070:SF45">
    <property type="entry name" value="DNA 3'-5' HELICASE"/>
    <property type="match status" value="1"/>
</dbReference>
<evidence type="ECO:0000256" key="5">
    <source>
        <dbReference type="PROSITE-ProRule" id="PRU00560"/>
    </source>
</evidence>
<dbReference type="Proteomes" id="UP000690515">
    <property type="component" value="Unassembled WGS sequence"/>
</dbReference>
<dbReference type="SUPFAM" id="SSF52540">
    <property type="entry name" value="P-loop containing nucleoside triphosphate hydrolases"/>
    <property type="match status" value="1"/>
</dbReference>
<accession>A0ABS5ZC44</accession>
<keyword evidence="2 5" id="KW-0378">Hydrolase</keyword>
<feature type="binding site" evidence="5">
    <location>
        <begin position="204"/>
        <end position="211"/>
    </location>
    <ligand>
        <name>ATP</name>
        <dbReference type="ChEBI" id="CHEBI:30616"/>
    </ligand>
</feature>
<evidence type="ECO:0000256" key="2">
    <source>
        <dbReference type="ARBA" id="ARBA00022801"/>
    </source>
</evidence>
<dbReference type="InterPro" id="IPR027417">
    <property type="entry name" value="P-loop_NTPase"/>
</dbReference>
<evidence type="ECO:0000256" key="4">
    <source>
        <dbReference type="ARBA" id="ARBA00022840"/>
    </source>
</evidence>